<proteinExistence type="predicted"/>
<dbReference type="Proteomes" id="UP001163321">
    <property type="component" value="Chromosome 3"/>
</dbReference>
<evidence type="ECO:0000313" key="2">
    <source>
        <dbReference type="Proteomes" id="UP001163321"/>
    </source>
</evidence>
<dbReference type="EMBL" id="CM047582">
    <property type="protein sequence ID" value="KAI9915838.1"/>
    <property type="molecule type" value="Genomic_DNA"/>
</dbReference>
<organism evidence="1 2">
    <name type="scientific">Peronosclerospora sorghi</name>
    <dbReference type="NCBI Taxonomy" id="230839"/>
    <lineage>
        <taxon>Eukaryota</taxon>
        <taxon>Sar</taxon>
        <taxon>Stramenopiles</taxon>
        <taxon>Oomycota</taxon>
        <taxon>Peronosporomycetes</taxon>
        <taxon>Peronosporales</taxon>
        <taxon>Peronosporaceae</taxon>
        <taxon>Peronosclerospora</taxon>
    </lineage>
</organism>
<protein>
    <submittedName>
        <fullName evidence="1">Uncharacterized protein</fullName>
    </submittedName>
</protein>
<gene>
    <name evidence="1" type="ORF">PsorP6_007569</name>
</gene>
<comment type="caution">
    <text evidence="1">The sequence shown here is derived from an EMBL/GenBank/DDBJ whole genome shotgun (WGS) entry which is preliminary data.</text>
</comment>
<reference evidence="1 2" key="1">
    <citation type="journal article" date="2022" name="bioRxiv">
        <title>The genome of the oomycete Peronosclerospora sorghi, a cosmopolitan pathogen of maize and sorghum, is inflated with dispersed pseudogenes.</title>
        <authorList>
            <person name="Fletcher K."/>
            <person name="Martin F."/>
            <person name="Isakeit T."/>
            <person name="Cavanaugh K."/>
            <person name="Magill C."/>
            <person name="Michelmore R."/>
        </authorList>
    </citation>
    <scope>NUCLEOTIDE SEQUENCE [LARGE SCALE GENOMIC DNA]</scope>
    <source>
        <strain evidence="1">P6</strain>
    </source>
</reference>
<keyword evidence="2" id="KW-1185">Reference proteome</keyword>
<name>A0ACC0WCJ4_9STRA</name>
<evidence type="ECO:0000313" key="1">
    <source>
        <dbReference type="EMBL" id="KAI9915838.1"/>
    </source>
</evidence>
<accession>A0ACC0WCJ4</accession>
<sequence length="72" mass="8009">MLDRRGEESSGFDPGSDWFENVQNLHGLGAYAINGNPEEGCSEGDKSSKSFRALIDKIEALDQRARSFNQKM</sequence>